<comment type="caution">
    <text evidence="2">The sequence shown here is derived from an EMBL/GenBank/DDBJ whole genome shotgun (WGS) entry which is preliminary data.</text>
</comment>
<feature type="compositionally biased region" description="Low complexity" evidence="1">
    <location>
        <begin position="537"/>
        <end position="546"/>
    </location>
</feature>
<feature type="compositionally biased region" description="Pro residues" evidence="1">
    <location>
        <begin position="19"/>
        <end position="30"/>
    </location>
</feature>
<feature type="compositionally biased region" description="Basic and acidic residues" evidence="1">
    <location>
        <begin position="547"/>
        <end position="564"/>
    </location>
</feature>
<feature type="compositionally biased region" description="Basic and acidic residues" evidence="1">
    <location>
        <begin position="479"/>
        <end position="490"/>
    </location>
</feature>
<name>A0AAD5WR15_9PEZI</name>
<feature type="compositionally biased region" description="Low complexity" evidence="1">
    <location>
        <begin position="243"/>
        <end position="252"/>
    </location>
</feature>
<feature type="compositionally biased region" description="Basic and acidic residues" evidence="1">
    <location>
        <begin position="162"/>
        <end position="194"/>
    </location>
</feature>
<feature type="compositionally biased region" description="Low complexity" evidence="1">
    <location>
        <begin position="90"/>
        <end position="105"/>
    </location>
</feature>
<feature type="region of interest" description="Disordered" evidence="1">
    <location>
        <begin position="243"/>
        <end position="564"/>
    </location>
</feature>
<dbReference type="Proteomes" id="UP001201980">
    <property type="component" value="Unassembled WGS sequence"/>
</dbReference>
<keyword evidence="3" id="KW-1185">Reference proteome</keyword>
<proteinExistence type="predicted"/>
<feature type="compositionally biased region" description="Low complexity" evidence="1">
    <location>
        <begin position="444"/>
        <end position="465"/>
    </location>
</feature>
<evidence type="ECO:0000313" key="3">
    <source>
        <dbReference type="Proteomes" id="UP001201980"/>
    </source>
</evidence>
<gene>
    <name evidence="2" type="ORF">MKZ38_004377</name>
</gene>
<feature type="compositionally biased region" description="Low complexity" evidence="1">
    <location>
        <begin position="39"/>
        <end position="61"/>
    </location>
</feature>
<protein>
    <submittedName>
        <fullName evidence="2">Uncharacterized protein</fullName>
    </submittedName>
</protein>
<feature type="compositionally biased region" description="Polar residues" evidence="1">
    <location>
        <begin position="374"/>
        <end position="390"/>
    </location>
</feature>
<feature type="compositionally biased region" description="Low complexity" evidence="1">
    <location>
        <begin position="491"/>
        <end position="523"/>
    </location>
</feature>
<evidence type="ECO:0000313" key="2">
    <source>
        <dbReference type="EMBL" id="KAJ2897815.1"/>
    </source>
</evidence>
<feature type="compositionally biased region" description="Low complexity" evidence="1">
    <location>
        <begin position="132"/>
        <end position="141"/>
    </location>
</feature>
<feature type="compositionally biased region" description="Polar residues" evidence="1">
    <location>
        <begin position="254"/>
        <end position="263"/>
    </location>
</feature>
<accession>A0AAD5WR15</accession>
<reference evidence="2" key="1">
    <citation type="submission" date="2022-07" db="EMBL/GenBank/DDBJ databases">
        <title>Draft genome sequence of Zalerion maritima ATCC 34329, a (micro)plastics degrading marine fungus.</title>
        <authorList>
            <person name="Paco A."/>
            <person name="Goncalves M.F.M."/>
            <person name="Rocha-Santos T.A.P."/>
            <person name="Alves A."/>
        </authorList>
    </citation>
    <scope>NUCLEOTIDE SEQUENCE</scope>
    <source>
        <strain evidence="2">ATCC 34329</strain>
    </source>
</reference>
<evidence type="ECO:0000256" key="1">
    <source>
        <dbReference type="SAM" id="MobiDB-lite"/>
    </source>
</evidence>
<feature type="compositionally biased region" description="Pro residues" evidence="1">
    <location>
        <begin position="106"/>
        <end position="131"/>
    </location>
</feature>
<feature type="region of interest" description="Disordered" evidence="1">
    <location>
        <begin position="1"/>
        <end position="194"/>
    </location>
</feature>
<feature type="compositionally biased region" description="Polar residues" evidence="1">
    <location>
        <begin position="282"/>
        <end position="294"/>
    </location>
</feature>
<feature type="compositionally biased region" description="Polar residues" evidence="1">
    <location>
        <begin position="318"/>
        <end position="327"/>
    </location>
</feature>
<feature type="compositionally biased region" description="Gly residues" evidence="1">
    <location>
        <begin position="466"/>
        <end position="476"/>
    </location>
</feature>
<dbReference type="AlphaFoldDB" id="A0AAD5WR15"/>
<feature type="compositionally biased region" description="Low complexity" evidence="1">
    <location>
        <begin position="336"/>
        <end position="365"/>
    </location>
</feature>
<organism evidence="2 3">
    <name type="scientific">Zalerion maritima</name>
    <dbReference type="NCBI Taxonomy" id="339359"/>
    <lineage>
        <taxon>Eukaryota</taxon>
        <taxon>Fungi</taxon>
        <taxon>Dikarya</taxon>
        <taxon>Ascomycota</taxon>
        <taxon>Pezizomycotina</taxon>
        <taxon>Sordariomycetes</taxon>
        <taxon>Lulworthiomycetidae</taxon>
        <taxon>Lulworthiales</taxon>
        <taxon>Lulworthiaceae</taxon>
        <taxon>Zalerion</taxon>
    </lineage>
</organism>
<dbReference type="EMBL" id="JAKWBI020000256">
    <property type="protein sequence ID" value="KAJ2897815.1"/>
    <property type="molecule type" value="Genomic_DNA"/>
</dbReference>
<sequence length="564" mass="60870">MLTIKQPAQYGYKSVHDLPTPPSTSRPSPPLTYEDHISRSSSSNAIPRSSTSPSSQPMSAPLRGLPPPAAIGLSHQAPPPPPPPGHQQHHPQQQQHQQPQPHQQQQPPPPQQQAHQGPPPTHSQAPAPHPPSSSQSQYFSQLPPPPPWQQGSDEPWRNWLHAKGEEERRRQEEEKRRQEEERTRQETLKLEQRRVEQDMLRQSLSGGVPPSLVPVLFVAMGGSGGPSMNQAAILDWVQQHFLQQQQPGQHSQILAPQQGTVSPNHRRDSQPQGYGQYPPSVVPSTPGSAPTQSFGGYPSSPRARGQSLSIARPMGAGPSSNLPSLNTGLPPGQSGPPTTMAAHPTHPQSGPAQQQQQQQQEAQGSPIYFHHWQPPTTQGSSSNQPTTPSVGESPKKRKATGPQPGPPMTQQRLRSPPFVHPGPSAIANPPPGRRRGGHSRQRSDLSSYRGGSSRGGASHRVASPIGLGGSGSGGFSREGTSEPSRHHEQQQQHQLSSHAPGRASAHSVSSLLSSDHLSPQSAPYLPPPPPSHHHQQHAPSMQSPHQLADEQPRGGGMKHDRDNE</sequence>